<dbReference type="EMBL" id="LFZN01000123">
    <property type="protein sequence ID" value="KXS98068.1"/>
    <property type="molecule type" value="Genomic_DNA"/>
</dbReference>
<evidence type="ECO:0000313" key="5">
    <source>
        <dbReference type="Proteomes" id="UP000070133"/>
    </source>
</evidence>
<dbReference type="GO" id="GO:0043386">
    <property type="term" value="P:mycotoxin biosynthetic process"/>
    <property type="evidence" value="ECO:0007669"/>
    <property type="project" value="InterPro"/>
</dbReference>
<organism evidence="4 5">
    <name type="scientific">Pseudocercospora eumusae</name>
    <dbReference type="NCBI Taxonomy" id="321146"/>
    <lineage>
        <taxon>Eukaryota</taxon>
        <taxon>Fungi</taxon>
        <taxon>Dikarya</taxon>
        <taxon>Ascomycota</taxon>
        <taxon>Pezizomycotina</taxon>
        <taxon>Dothideomycetes</taxon>
        <taxon>Dothideomycetidae</taxon>
        <taxon>Mycosphaerellales</taxon>
        <taxon>Mycosphaerellaceae</taxon>
        <taxon>Pseudocercospora</taxon>
    </lineage>
</organism>
<feature type="transmembrane region" description="Helical" evidence="3">
    <location>
        <begin position="36"/>
        <end position="55"/>
    </location>
</feature>
<comment type="similarity">
    <text evidence="2">Belongs to the ustYa family.</text>
</comment>
<evidence type="ECO:0000256" key="2">
    <source>
        <dbReference type="ARBA" id="ARBA00035112"/>
    </source>
</evidence>
<dbReference type="InterPro" id="IPR021765">
    <property type="entry name" value="UstYa-like"/>
</dbReference>
<evidence type="ECO:0000256" key="1">
    <source>
        <dbReference type="ARBA" id="ARBA00004685"/>
    </source>
</evidence>
<evidence type="ECO:0000256" key="3">
    <source>
        <dbReference type="SAM" id="Phobius"/>
    </source>
</evidence>
<dbReference type="Proteomes" id="UP000070133">
    <property type="component" value="Unassembled WGS sequence"/>
</dbReference>
<dbReference type="AlphaFoldDB" id="A0A139H6S4"/>
<dbReference type="OrthoDB" id="3687641at2759"/>
<keyword evidence="3" id="KW-1133">Transmembrane helix</keyword>
<evidence type="ECO:0000313" key="4">
    <source>
        <dbReference type="EMBL" id="KXS98068.1"/>
    </source>
</evidence>
<keyword evidence="3" id="KW-0472">Membrane</keyword>
<sequence length="219" mass="24897">MPLYKDTAEGGYTPLNVEEGCHVESKSSDRHQTRRLITEIIIALLLFLLVGVLFFQPAQKQHHYGNDPHISSGAFDQYRQYGRDPEYFSFSHDHDYLWAEYLPEKPPPNSTGEAIDRLTNHGSLSMLHQLHCLAGIRRAIQQLGEGEMDLAALQKTPHAPHCFDYLRKVILCYADDFIERPRHPDGSLGGPNIEGAWDFRMCRSSDKIFAIGAEGYRPT</sequence>
<name>A0A139H6S4_9PEZI</name>
<dbReference type="STRING" id="321146.A0A139H6S4"/>
<dbReference type="PANTHER" id="PTHR33365">
    <property type="entry name" value="YALI0B05434P"/>
    <property type="match status" value="1"/>
</dbReference>
<reference evidence="4 5" key="1">
    <citation type="submission" date="2015-07" db="EMBL/GenBank/DDBJ databases">
        <title>Comparative genomics of the Sigatoka disease complex on banana suggests a link between parallel evolutionary changes in Pseudocercospora fijiensis and Pseudocercospora eumusae and increased virulence on the banana host.</title>
        <authorList>
            <person name="Chang T.-C."/>
            <person name="Salvucci A."/>
            <person name="Crous P.W."/>
            <person name="Stergiopoulos I."/>
        </authorList>
    </citation>
    <scope>NUCLEOTIDE SEQUENCE [LARGE SCALE GENOMIC DNA]</scope>
    <source>
        <strain evidence="4 5">CBS 114824</strain>
    </source>
</reference>
<dbReference type="PANTHER" id="PTHR33365:SF4">
    <property type="entry name" value="CYCLOCHLOROTINE BIOSYNTHESIS PROTEIN O"/>
    <property type="match status" value="1"/>
</dbReference>
<dbReference type="Pfam" id="PF11807">
    <property type="entry name" value="UstYa"/>
    <property type="match status" value="1"/>
</dbReference>
<keyword evidence="5" id="KW-1185">Reference proteome</keyword>
<protein>
    <submittedName>
        <fullName evidence="4">Uncharacterized protein</fullName>
    </submittedName>
</protein>
<comment type="caution">
    <text evidence="4">The sequence shown here is derived from an EMBL/GenBank/DDBJ whole genome shotgun (WGS) entry which is preliminary data.</text>
</comment>
<gene>
    <name evidence="4" type="ORF">AC578_1469</name>
</gene>
<keyword evidence="3" id="KW-0812">Transmembrane</keyword>
<comment type="pathway">
    <text evidence="1">Mycotoxin biosynthesis.</text>
</comment>
<accession>A0A139H6S4</accession>
<proteinExistence type="inferred from homology"/>